<dbReference type="GO" id="GO:0016020">
    <property type="term" value="C:membrane"/>
    <property type="evidence" value="ECO:0007669"/>
    <property type="project" value="InterPro"/>
</dbReference>
<evidence type="ECO:0000259" key="12">
    <source>
        <dbReference type="SMART" id="SM00563"/>
    </source>
</evidence>
<dbReference type="Proteomes" id="UP000518887">
    <property type="component" value="Unassembled WGS sequence"/>
</dbReference>
<dbReference type="EC" id="2.3.1.51" evidence="5 11"/>
<dbReference type="InterPro" id="IPR004552">
    <property type="entry name" value="AGP_acyltrans"/>
</dbReference>
<dbReference type="EMBL" id="JACHFQ010000005">
    <property type="protein sequence ID" value="MBB5226274.1"/>
    <property type="molecule type" value="Genomic_DNA"/>
</dbReference>
<keyword evidence="11" id="KW-1208">Phospholipid metabolism</keyword>
<evidence type="ECO:0000256" key="8">
    <source>
        <dbReference type="ARBA" id="ARBA00022679"/>
    </source>
</evidence>
<dbReference type="GO" id="GO:0006654">
    <property type="term" value="P:phosphatidic acid biosynthetic process"/>
    <property type="evidence" value="ECO:0007669"/>
    <property type="project" value="TreeGrafter"/>
</dbReference>
<evidence type="ECO:0000256" key="4">
    <source>
        <dbReference type="ARBA" id="ARBA00008655"/>
    </source>
</evidence>
<keyword evidence="14" id="KW-1185">Reference proteome</keyword>
<dbReference type="PANTHER" id="PTHR10434:SF64">
    <property type="entry name" value="1-ACYL-SN-GLYCEROL-3-PHOSPHATE ACYLTRANSFERASE-RELATED"/>
    <property type="match status" value="1"/>
</dbReference>
<keyword evidence="8 11" id="KW-0808">Transferase</keyword>
<comment type="pathway">
    <text evidence="2">Phospholipid metabolism; CDP-diacylglycerol biosynthesis; CDP-diacylglycerol from sn-glycerol 3-phosphate: step 2/3.</text>
</comment>
<keyword evidence="9 11" id="KW-0443">Lipid metabolism</keyword>
<dbReference type="SMART" id="SM00563">
    <property type="entry name" value="PlsC"/>
    <property type="match status" value="1"/>
</dbReference>
<evidence type="ECO:0000256" key="5">
    <source>
        <dbReference type="ARBA" id="ARBA00013211"/>
    </source>
</evidence>
<keyword evidence="11" id="KW-0594">Phospholipid biosynthesis</keyword>
<feature type="domain" description="Phospholipid/glycerol acyltransferase" evidence="12">
    <location>
        <begin position="75"/>
        <end position="189"/>
    </location>
</feature>
<dbReference type="SUPFAM" id="SSF69593">
    <property type="entry name" value="Glycerol-3-phosphate (1)-acyltransferase"/>
    <property type="match status" value="1"/>
</dbReference>
<dbReference type="NCBIfam" id="TIGR00530">
    <property type="entry name" value="AGP_acyltrn"/>
    <property type="match status" value="1"/>
</dbReference>
<proteinExistence type="inferred from homology"/>
<evidence type="ECO:0000256" key="9">
    <source>
        <dbReference type="ARBA" id="ARBA00023098"/>
    </source>
</evidence>
<keyword evidence="10 11" id="KW-0012">Acyltransferase</keyword>
<dbReference type="CDD" id="cd07989">
    <property type="entry name" value="LPLAT_AGPAT-like"/>
    <property type="match status" value="1"/>
</dbReference>
<sequence>MFTTIISFIRIAFYMLSKNKLRRLALKYDKAGDIENRDKVVFGVVPQWAQYVFTTVTRSKVEVTGSEKIPQDRAVVFIGNHQGNMDIPLLFGFINKPMTFVAKAELGKIPLLADWMKLLQCTFIERKSPRKSIQAIHDAAEGVKKGYSQVIFPEGTRSKGGPHHEFKAGSFKLAFMSGAPIVPVTIDGTWRIYEGQKKVKKGQQVKLIIHDPIETAGLSKEELSKIPAMVEKIVCAPLES</sequence>
<evidence type="ECO:0000256" key="2">
    <source>
        <dbReference type="ARBA" id="ARBA00004728"/>
    </source>
</evidence>
<keyword evidence="7 11" id="KW-0444">Lipid biosynthesis</keyword>
<evidence type="ECO:0000256" key="6">
    <source>
        <dbReference type="ARBA" id="ARBA00016139"/>
    </source>
</evidence>
<organism evidence="13 14">
    <name type="scientific">Treponema ruminis</name>
    <dbReference type="NCBI Taxonomy" id="744515"/>
    <lineage>
        <taxon>Bacteria</taxon>
        <taxon>Pseudomonadati</taxon>
        <taxon>Spirochaetota</taxon>
        <taxon>Spirochaetia</taxon>
        <taxon>Spirochaetales</taxon>
        <taxon>Treponemataceae</taxon>
        <taxon>Treponema</taxon>
    </lineage>
</organism>
<dbReference type="InterPro" id="IPR002123">
    <property type="entry name" value="Plipid/glycerol_acylTrfase"/>
</dbReference>
<dbReference type="RefSeq" id="WP_184659388.1">
    <property type="nucleotide sequence ID" value="NZ_CP031518.1"/>
</dbReference>
<evidence type="ECO:0000256" key="7">
    <source>
        <dbReference type="ARBA" id="ARBA00022516"/>
    </source>
</evidence>
<gene>
    <name evidence="13" type="ORF">HNP76_001647</name>
</gene>
<evidence type="ECO:0000256" key="10">
    <source>
        <dbReference type="ARBA" id="ARBA00023315"/>
    </source>
</evidence>
<dbReference type="AlphaFoldDB" id="A0A7W8G9M4"/>
<dbReference type="GO" id="GO:0003841">
    <property type="term" value="F:1-acylglycerol-3-phosphate O-acyltransferase activity"/>
    <property type="evidence" value="ECO:0007669"/>
    <property type="project" value="UniProtKB-UniRule"/>
</dbReference>
<comment type="catalytic activity">
    <reaction evidence="1 11">
        <text>a 1-acyl-sn-glycero-3-phosphate + an acyl-CoA = a 1,2-diacyl-sn-glycero-3-phosphate + CoA</text>
        <dbReference type="Rhea" id="RHEA:19709"/>
        <dbReference type="ChEBI" id="CHEBI:57287"/>
        <dbReference type="ChEBI" id="CHEBI:57970"/>
        <dbReference type="ChEBI" id="CHEBI:58342"/>
        <dbReference type="ChEBI" id="CHEBI:58608"/>
        <dbReference type="EC" id="2.3.1.51"/>
    </reaction>
</comment>
<evidence type="ECO:0000256" key="1">
    <source>
        <dbReference type="ARBA" id="ARBA00001141"/>
    </source>
</evidence>
<comment type="similarity">
    <text evidence="4 11">Belongs to the 1-acyl-sn-glycerol-3-phosphate acyltransferase family.</text>
</comment>
<protein>
    <recommendedName>
        <fullName evidence="6 11">1-acyl-sn-glycerol-3-phosphate acyltransferase</fullName>
        <ecNumber evidence="5 11">2.3.1.51</ecNumber>
    </recommendedName>
</protein>
<comment type="pathway">
    <text evidence="3">Lipid metabolism.</text>
</comment>
<evidence type="ECO:0000256" key="11">
    <source>
        <dbReference type="RuleBase" id="RU361267"/>
    </source>
</evidence>
<reference evidence="13 14" key="1">
    <citation type="submission" date="2020-08" db="EMBL/GenBank/DDBJ databases">
        <title>Genomic Encyclopedia of Type Strains, Phase IV (KMG-IV): sequencing the most valuable type-strain genomes for metagenomic binning, comparative biology and taxonomic classification.</title>
        <authorList>
            <person name="Goeker M."/>
        </authorList>
    </citation>
    <scope>NUCLEOTIDE SEQUENCE [LARGE SCALE GENOMIC DNA]</scope>
    <source>
        <strain evidence="13 14">DSM 103462</strain>
    </source>
</reference>
<accession>A0A7W8G9M4</accession>
<dbReference type="Pfam" id="PF01553">
    <property type="entry name" value="Acyltransferase"/>
    <property type="match status" value="1"/>
</dbReference>
<evidence type="ECO:0000256" key="3">
    <source>
        <dbReference type="ARBA" id="ARBA00005189"/>
    </source>
</evidence>
<name>A0A7W8G9M4_9SPIR</name>
<evidence type="ECO:0000313" key="13">
    <source>
        <dbReference type="EMBL" id="MBB5226274.1"/>
    </source>
</evidence>
<evidence type="ECO:0000313" key="14">
    <source>
        <dbReference type="Proteomes" id="UP000518887"/>
    </source>
</evidence>
<comment type="domain">
    <text evidence="11">The HXXXXD motif is essential for acyltransferase activity and may constitute the binding site for the phosphate moiety of the glycerol-3-phosphate.</text>
</comment>
<comment type="caution">
    <text evidence="13">The sequence shown here is derived from an EMBL/GenBank/DDBJ whole genome shotgun (WGS) entry which is preliminary data.</text>
</comment>
<dbReference type="PANTHER" id="PTHR10434">
    <property type="entry name" value="1-ACYL-SN-GLYCEROL-3-PHOSPHATE ACYLTRANSFERASE"/>
    <property type="match status" value="1"/>
</dbReference>